<dbReference type="Proteomes" id="UP000237481">
    <property type="component" value="Unassembled WGS sequence"/>
</dbReference>
<sequence>MTSRNMTISTVGVSDWACWPYAHVITNRRPIPTRHRSHVPYKSHAYRNGDPLPGVQLAPPNPVVPCGGAANPIAFLTGVDGPGVAPSAGKGGVILPRRLKVDVPARAVYVLQHRLQNARVLELQVLPVQLEGGARVFDGVVRLHLDVLLEEVPRQEGEGELAEAGLEEEEVDGVDYLRPWDVDVDDSEVLLQSMAQEPAAQVQQDPELLVCHLERQQAVLGDSRIEVLLPDARVRCQVVDDGFPDGNVVVDEWRAFILALSAHDRCPGECIDNRSNRLPLAVRVHLDFRLPHRNEFRVQRYDGLWSRVFRFGVQNLNGRVQMVLPLIVDLVVRVLDLKGHDRRHLPGGIERERLFGAYGAHQEIVEQMPLALPGRFMLRMCNCRVRQREPSAQRGCEHAVDHGHKMRLLRLAILDVDGHADERVYCDAVHPSLQVQLQVLSFVAIELTLVDNDADLFGEPARSRPEHSMVRARNRRVEHQDGRNTVDGFPRGYRLIPLASATPAFRRRLSLNAALKNLREGDTRRLAIAAGRLL</sequence>
<organism evidence="2 3">
    <name type="scientific">Tolypocladium paradoxum</name>
    <dbReference type="NCBI Taxonomy" id="94208"/>
    <lineage>
        <taxon>Eukaryota</taxon>
        <taxon>Fungi</taxon>
        <taxon>Dikarya</taxon>
        <taxon>Ascomycota</taxon>
        <taxon>Pezizomycotina</taxon>
        <taxon>Sordariomycetes</taxon>
        <taxon>Hypocreomycetidae</taxon>
        <taxon>Hypocreales</taxon>
        <taxon>Ophiocordycipitaceae</taxon>
        <taxon>Tolypocladium</taxon>
    </lineage>
</organism>
<accession>A0A2S4KW75</accession>
<reference evidence="2 3" key="1">
    <citation type="submission" date="2018-01" db="EMBL/GenBank/DDBJ databases">
        <title>Harnessing the power of phylogenomics to disentangle the directionality and signatures of interkingdom host jumping in the parasitic fungal genus Tolypocladium.</title>
        <authorList>
            <person name="Quandt C.A."/>
            <person name="Patterson W."/>
            <person name="Spatafora J.W."/>
        </authorList>
    </citation>
    <scope>NUCLEOTIDE SEQUENCE [LARGE SCALE GENOMIC DNA]</scope>
    <source>
        <strain evidence="2 3">NRBC 100945</strain>
    </source>
</reference>
<feature type="compositionally biased region" description="Basic and acidic residues" evidence="1">
    <location>
        <begin position="461"/>
        <end position="484"/>
    </location>
</feature>
<evidence type="ECO:0000313" key="3">
    <source>
        <dbReference type="Proteomes" id="UP000237481"/>
    </source>
</evidence>
<dbReference type="AlphaFoldDB" id="A0A2S4KW75"/>
<comment type="caution">
    <text evidence="2">The sequence shown here is derived from an EMBL/GenBank/DDBJ whole genome shotgun (WGS) entry which is preliminary data.</text>
</comment>
<gene>
    <name evidence="2" type="ORF">TPAR_05359</name>
</gene>
<feature type="region of interest" description="Disordered" evidence="1">
    <location>
        <begin position="460"/>
        <end position="484"/>
    </location>
</feature>
<evidence type="ECO:0000256" key="1">
    <source>
        <dbReference type="SAM" id="MobiDB-lite"/>
    </source>
</evidence>
<evidence type="ECO:0000313" key="2">
    <source>
        <dbReference type="EMBL" id="POR34436.1"/>
    </source>
</evidence>
<protein>
    <submittedName>
        <fullName evidence="2">Uncharacterized protein</fullName>
    </submittedName>
</protein>
<proteinExistence type="predicted"/>
<name>A0A2S4KW75_9HYPO</name>
<keyword evidence="3" id="KW-1185">Reference proteome</keyword>
<dbReference type="EMBL" id="PKSG01000525">
    <property type="protein sequence ID" value="POR34436.1"/>
    <property type="molecule type" value="Genomic_DNA"/>
</dbReference>